<evidence type="ECO:0000256" key="10">
    <source>
        <dbReference type="ARBA" id="ARBA00023328"/>
    </source>
</evidence>
<dbReference type="PANTHER" id="PTHR14281:SF0">
    <property type="entry name" value="KINETOCHORE PROTEIN SPC25"/>
    <property type="match status" value="1"/>
</dbReference>
<keyword evidence="9 11" id="KW-0131">Cell cycle</keyword>
<evidence type="ECO:0000259" key="13">
    <source>
        <dbReference type="Pfam" id="PF08234"/>
    </source>
</evidence>
<evidence type="ECO:0000256" key="6">
    <source>
        <dbReference type="ARBA" id="ARBA00022776"/>
    </source>
</evidence>
<dbReference type="Pfam" id="PF08234">
    <property type="entry name" value="Spindle_Spc25"/>
    <property type="match status" value="1"/>
</dbReference>
<keyword evidence="6 11" id="KW-0498">Mitosis</keyword>
<dbReference type="PANTHER" id="PTHR14281">
    <property type="entry name" value="KINETOCHORE PROTEIN SPC25-RELATED"/>
    <property type="match status" value="1"/>
</dbReference>
<keyword evidence="15" id="KW-1185">Reference proteome</keyword>
<dbReference type="VEuPathDB" id="FungiDB:CXQ85_004385"/>
<comment type="subunit">
    <text evidence="3">Component of the NDC80 complex, which consists of NDC80, NUF2, SPC24 and SPC25.</text>
</comment>
<reference evidence="14 15" key="1">
    <citation type="submission" date="2017-12" db="EMBL/GenBank/DDBJ databases">
        <title>Genome Sequence of a Multidrug-Resistant Candida haemulonii Isolate from a Patient with Chronic Leg Ulcers in Israel.</title>
        <authorList>
            <person name="Chow N.A."/>
            <person name="Gade L."/>
            <person name="Batra D."/>
            <person name="Rowe L.A."/>
            <person name="Ben-Ami R."/>
            <person name="Loparev V.N."/>
            <person name="Litvintseva A.P."/>
        </authorList>
    </citation>
    <scope>NUCLEOTIDE SEQUENCE [LARGE SCALE GENOMIC DNA]</scope>
    <source>
        <strain evidence="14 15">B11899</strain>
    </source>
</reference>
<dbReference type="GeneID" id="37009715"/>
<evidence type="ECO:0000313" key="15">
    <source>
        <dbReference type="Proteomes" id="UP000244309"/>
    </source>
</evidence>
<dbReference type="CDD" id="cd23784">
    <property type="entry name" value="RWD_Spc25"/>
    <property type="match status" value="1"/>
</dbReference>
<comment type="function">
    <text evidence="1 11">Acts as a component of the essential kinetochore-associated NDC80 complex, which is required for chromosome segregation and spindle checkpoint activity.</text>
</comment>
<comment type="subcellular location">
    <subcellularLocation>
        <location evidence="11">Nucleus</location>
    </subcellularLocation>
    <subcellularLocation>
        <location evidence="11">Chromosome</location>
        <location evidence="11">Centromere</location>
        <location evidence="11">Kinetochore</location>
    </subcellularLocation>
</comment>
<organism evidence="14 15">
    <name type="scientific">Candidozyma haemuli</name>
    <dbReference type="NCBI Taxonomy" id="45357"/>
    <lineage>
        <taxon>Eukaryota</taxon>
        <taxon>Fungi</taxon>
        <taxon>Dikarya</taxon>
        <taxon>Ascomycota</taxon>
        <taxon>Saccharomycotina</taxon>
        <taxon>Pichiomycetes</taxon>
        <taxon>Metschnikowiaceae</taxon>
        <taxon>Candidozyma</taxon>
    </lineage>
</organism>
<dbReference type="RefSeq" id="XP_025341815.1">
    <property type="nucleotide sequence ID" value="XM_025488007.1"/>
</dbReference>
<accession>A0A2V1ASV0</accession>
<evidence type="ECO:0000256" key="11">
    <source>
        <dbReference type="RuleBase" id="RU367150"/>
    </source>
</evidence>
<dbReference type="InterPro" id="IPR045143">
    <property type="entry name" value="Spc25"/>
</dbReference>
<dbReference type="STRING" id="45357.A0A2V1ASV0"/>
<proteinExistence type="inferred from homology"/>
<dbReference type="GO" id="GO:0007059">
    <property type="term" value="P:chromosome segregation"/>
    <property type="evidence" value="ECO:0007669"/>
    <property type="project" value="InterPro"/>
</dbReference>
<keyword evidence="4 11" id="KW-0158">Chromosome</keyword>
<dbReference type="GO" id="GO:0031262">
    <property type="term" value="C:Ndc80 complex"/>
    <property type="evidence" value="ECO:0007669"/>
    <property type="project" value="InterPro"/>
</dbReference>
<comment type="similarity">
    <text evidence="2 11">Belongs to the SPC25 family.</text>
</comment>
<dbReference type="GO" id="GO:0005634">
    <property type="term" value="C:nucleus"/>
    <property type="evidence" value="ECO:0007669"/>
    <property type="project" value="UniProtKB-SubCell"/>
</dbReference>
<evidence type="ECO:0000256" key="4">
    <source>
        <dbReference type="ARBA" id="ARBA00022454"/>
    </source>
</evidence>
<dbReference type="Proteomes" id="UP000244309">
    <property type="component" value="Unassembled WGS sequence"/>
</dbReference>
<dbReference type="Gene3D" id="3.30.457.50">
    <property type="entry name" value="Chromosome segregation protein Spc25"/>
    <property type="match status" value="1"/>
</dbReference>
<evidence type="ECO:0000256" key="8">
    <source>
        <dbReference type="ARBA" id="ARBA00023054"/>
    </source>
</evidence>
<dbReference type="EMBL" id="PKFO01000004">
    <property type="protein sequence ID" value="PVH20875.1"/>
    <property type="molecule type" value="Genomic_DNA"/>
</dbReference>
<evidence type="ECO:0000256" key="3">
    <source>
        <dbReference type="ARBA" id="ARBA00011562"/>
    </source>
</evidence>
<feature type="domain" description="Chromosome segregation protein Spc25 C-terminal" evidence="13">
    <location>
        <begin position="154"/>
        <end position="222"/>
    </location>
</feature>
<evidence type="ECO:0000256" key="1">
    <source>
        <dbReference type="ARBA" id="ARBA00002772"/>
    </source>
</evidence>
<protein>
    <recommendedName>
        <fullName evidence="11">Kinetochore protein SPC25</fullName>
    </recommendedName>
</protein>
<keyword evidence="8 12" id="KW-0175">Coiled coil</keyword>
<dbReference type="InterPro" id="IPR013255">
    <property type="entry name" value="Spc25_C"/>
</dbReference>
<dbReference type="OrthoDB" id="4056921at2759"/>
<evidence type="ECO:0000256" key="5">
    <source>
        <dbReference type="ARBA" id="ARBA00022618"/>
    </source>
</evidence>
<keyword evidence="11" id="KW-0539">Nucleus</keyword>
<keyword evidence="7 11" id="KW-0995">Kinetochore</keyword>
<keyword evidence="10 11" id="KW-0137">Centromere</keyword>
<feature type="coiled-coil region" evidence="12">
    <location>
        <begin position="36"/>
        <end position="126"/>
    </location>
</feature>
<evidence type="ECO:0000256" key="2">
    <source>
        <dbReference type="ARBA" id="ARBA00006379"/>
    </source>
</evidence>
<evidence type="ECO:0000313" key="14">
    <source>
        <dbReference type="EMBL" id="PVH20875.1"/>
    </source>
</evidence>
<gene>
    <name evidence="14" type="ORF">CXQ85_004385</name>
</gene>
<dbReference type="GO" id="GO:0051301">
    <property type="term" value="P:cell division"/>
    <property type="evidence" value="ECO:0007669"/>
    <property type="project" value="UniProtKB-UniRule"/>
</dbReference>
<name>A0A2V1ASV0_9ASCO</name>
<evidence type="ECO:0000256" key="12">
    <source>
        <dbReference type="SAM" id="Coils"/>
    </source>
</evidence>
<evidence type="ECO:0000256" key="9">
    <source>
        <dbReference type="ARBA" id="ARBA00023306"/>
    </source>
</evidence>
<keyword evidence="5 11" id="KW-0132">Cell division</keyword>
<sequence length="227" mass="26172">MSAVQEFNSLRKEMEDFTSRFQSFTLSQKSNISTSKSQHVNRIKELEKQARALSTEITATNEKTEKTESIVEQSLRDLQNKQEKVDALSMQSEHRKAARGQLQRDVEDMRKEVIDLEETLNSTRSVLGDQAVKDAEELTKFEQYLGLRIEAVDIDLLKFKFVNIDPNDVDREVWCELNVAEQDYRIGLTNPTLPKDLVLKIQKDLNSHGELVVFLQQMRKALRAEVA</sequence>
<evidence type="ECO:0000256" key="7">
    <source>
        <dbReference type="ARBA" id="ARBA00022838"/>
    </source>
</evidence>
<dbReference type="AlphaFoldDB" id="A0A2V1ASV0"/>
<comment type="caution">
    <text evidence="14">The sequence shown here is derived from an EMBL/GenBank/DDBJ whole genome shotgun (WGS) entry which is preliminary data.</text>
</comment>